<dbReference type="InterPro" id="IPR036909">
    <property type="entry name" value="Cyt_c-like_dom_sf"/>
</dbReference>
<feature type="domain" description="Cytochrome c" evidence="7">
    <location>
        <begin position="333"/>
        <end position="453"/>
    </location>
</feature>
<dbReference type="GO" id="GO:0004130">
    <property type="term" value="F:cytochrome-c peroxidase activity"/>
    <property type="evidence" value="ECO:0007669"/>
    <property type="project" value="TreeGrafter"/>
</dbReference>
<dbReference type="GO" id="GO:0046872">
    <property type="term" value="F:metal ion binding"/>
    <property type="evidence" value="ECO:0007669"/>
    <property type="project" value="UniProtKB-KW"/>
</dbReference>
<evidence type="ECO:0000256" key="4">
    <source>
        <dbReference type="ARBA" id="ARBA00023002"/>
    </source>
</evidence>
<dbReference type="Gene3D" id="1.10.760.10">
    <property type="entry name" value="Cytochrome c-like domain"/>
    <property type="match status" value="2"/>
</dbReference>
<keyword evidence="5 6" id="KW-0408">Iron</keyword>
<keyword evidence="2 6" id="KW-0349">Heme</keyword>
<comment type="caution">
    <text evidence="8">The sequence shown here is derived from an EMBL/GenBank/DDBJ whole genome shotgun (WGS) entry which is preliminary data.</text>
</comment>
<evidence type="ECO:0000313" key="9">
    <source>
        <dbReference type="Proteomes" id="UP000294841"/>
    </source>
</evidence>
<name>A0A4V2SJ62_9PAST</name>
<dbReference type="OrthoDB" id="9805202at2"/>
<dbReference type="Pfam" id="PF00034">
    <property type="entry name" value="Cytochrom_C"/>
    <property type="match status" value="1"/>
</dbReference>
<reference evidence="8 9" key="1">
    <citation type="submission" date="2019-03" db="EMBL/GenBank/DDBJ databases">
        <title>Genomic Encyclopedia of Type Strains, Phase IV (KMG-IV): sequencing the most valuable type-strain genomes for metagenomic binning, comparative biology and taxonomic classification.</title>
        <authorList>
            <person name="Goeker M."/>
        </authorList>
    </citation>
    <scope>NUCLEOTIDE SEQUENCE [LARGE SCALE GENOMIC DNA]</scope>
    <source>
        <strain evidence="8 9">DSM 28231</strain>
    </source>
</reference>
<dbReference type="GO" id="GO:0020037">
    <property type="term" value="F:heme binding"/>
    <property type="evidence" value="ECO:0007669"/>
    <property type="project" value="InterPro"/>
</dbReference>
<evidence type="ECO:0000256" key="2">
    <source>
        <dbReference type="ARBA" id="ARBA00022617"/>
    </source>
</evidence>
<dbReference type="GO" id="GO:0009055">
    <property type="term" value="F:electron transfer activity"/>
    <property type="evidence" value="ECO:0007669"/>
    <property type="project" value="InterPro"/>
</dbReference>
<evidence type="ECO:0000256" key="6">
    <source>
        <dbReference type="PROSITE-ProRule" id="PRU00433"/>
    </source>
</evidence>
<comment type="subcellular location">
    <subcellularLocation>
        <location evidence="1">Cell envelope</location>
    </subcellularLocation>
</comment>
<keyword evidence="8" id="KW-0575">Peroxidase</keyword>
<dbReference type="PROSITE" id="PS51257">
    <property type="entry name" value="PROKAR_LIPOPROTEIN"/>
    <property type="match status" value="1"/>
</dbReference>
<dbReference type="InterPro" id="IPR025992">
    <property type="entry name" value="Haem-bd"/>
</dbReference>
<dbReference type="InterPro" id="IPR004852">
    <property type="entry name" value="Di-haem_cyt_c_peroxidsae"/>
</dbReference>
<protein>
    <submittedName>
        <fullName evidence="8">Cytochrome c peroxidase</fullName>
    </submittedName>
</protein>
<sequence>MKKLLATIFIVGLSCFLAIVAYVHFFDKERAETRLAQANLSNTGKVIAKPFFDNGCQYCHSPNADLPFYAKLPVVGTIMEQDILKGTRAFRLDRLVDSIDHPENLSEADLAKLEYVIQNQTMPITSFTHLHWGTKPNDEERKTILDWIHQQRNQYFLPKNTDGVDATRLVQPIPDKLETNPAQVALGNKLYHDGRLSGDGTIQCHTCHQLAKGGVDGLQFSKGIDGQVGGINAPTVYNAAFNFLQFWDGRAKDLADQAGGPPLNPIEMGSKNWEEILARFKSDDEFMKEFLAVYPEFNEKTLTHAIGEFEKTLITPNSPFDKYLKGDENALTEVEKRGYQHFKSAKCDTCHTGIAMGGQSFEYMGLYGDYFKDRGIPMTDADQGRFAQTKDPYDMHRFKVPTLRNVALTAPYMHDGSVKDLKEAVRIMAVYQSGKDLSEQELDEITAFLKSLTGELDGKPLTLEK</sequence>
<keyword evidence="3 6" id="KW-0479">Metal-binding</keyword>
<accession>A0A4V2SJ62</accession>
<evidence type="ECO:0000313" key="8">
    <source>
        <dbReference type="EMBL" id="TCP13251.1"/>
    </source>
</evidence>
<gene>
    <name evidence="8" type="ORF">EV697_102125</name>
</gene>
<dbReference type="Pfam" id="PF03150">
    <property type="entry name" value="CCP_MauG"/>
    <property type="match status" value="1"/>
</dbReference>
<evidence type="ECO:0000256" key="5">
    <source>
        <dbReference type="ARBA" id="ARBA00023004"/>
    </source>
</evidence>
<dbReference type="PANTHER" id="PTHR30600">
    <property type="entry name" value="CYTOCHROME C PEROXIDASE-RELATED"/>
    <property type="match status" value="1"/>
</dbReference>
<dbReference type="InterPro" id="IPR009056">
    <property type="entry name" value="Cyt_c-like_dom"/>
</dbReference>
<dbReference type="SMART" id="SM01235">
    <property type="entry name" value="Haem_bd"/>
    <property type="match status" value="1"/>
</dbReference>
<dbReference type="GO" id="GO:0030313">
    <property type="term" value="C:cell envelope"/>
    <property type="evidence" value="ECO:0007669"/>
    <property type="project" value="UniProtKB-SubCell"/>
</dbReference>
<organism evidence="8 9">
    <name type="scientific">Bisgaardia hudsonensis</name>
    <dbReference type="NCBI Taxonomy" id="109472"/>
    <lineage>
        <taxon>Bacteria</taxon>
        <taxon>Pseudomonadati</taxon>
        <taxon>Pseudomonadota</taxon>
        <taxon>Gammaproteobacteria</taxon>
        <taxon>Pasteurellales</taxon>
        <taxon>Pasteurellaceae</taxon>
        <taxon>Bisgaardia</taxon>
    </lineage>
</organism>
<proteinExistence type="predicted"/>
<dbReference type="AlphaFoldDB" id="A0A4V2SJ62"/>
<dbReference type="SUPFAM" id="SSF46626">
    <property type="entry name" value="Cytochrome c"/>
    <property type="match status" value="2"/>
</dbReference>
<dbReference type="Proteomes" id="UP000294841">
    <property type="component" value="Unassembled WGS sequence"/>
</dbReference>
<dbReference type="PROSITE" id="PS51007">
    <property type="entry name" value="CYTC"/>
    <property type="match status" value="1"/>
</dbReference>
<evidence type="ECO:0000256" key="3">
    <source>
        <dbReference type="ARBA" id="ARBA00022723"/>
    </source>
</evidence>
<keyword evidence="9" id="KW-1185">Reference proteome</keyword>
<dbReference type="PANTHER" id="PTHR30600:SF7">
    <property type="entry name" value="CYTOCHROME C PEROXIDASE-RELATED"/>
    <property type="match status" value="1"/>
</dbReference>
<evidence type="ECO:0000259" key="7">
    <source>
        <dbReference type="PROSITE" id="PS51007"/>
    </source>
</evidence>
<dbReference type="RefSeq" id="WP_132022623.1">
    <property type="nucleotide sequence ID" value="NZ_CP016605.1"/>
</dbReference>
<dbReference type="Pfam" id="PF14376">
    <property type="entry name" value="Haem_bd"/>
    <property type="match status" value="1"/>
</dbReference>
<keyword evidence="4" id="KW-0560">Oxidoreductase</keyword>
<dbReference type="InterPro" id="IPR051395">
    <property type="entry name" value="Cytochrome_c_Peroxidase/MauG"/>
</dbReference>
<evidence type="ECO:0000256" key="1">
    <source>
        <dbReference type="ARBA" id="ARBA00004196"/>
    </source>
</evidence>
<dbReference type="EMBL" id="SLXI01000002">
    <property type="protein sequence ID" value="TCP13251.1"/>
    <property type="molecule type" value="Genomic_DNA"/>
</dbReference>